<proteinExistence type="predicted"/>
<accession>I0JKL1</accession>
<sequence length="86" mass="10421">MTVLVDLIMLWLELTLLKVSEEDIEGNLKELKKHTWFQDYLSDETKRQQIIHDAKVRRVIGRFSKRKLRKDSYQAYCKKKLDRALR</sequence>
<dbReference type="HOGENOM" id="CLU_185384_0_0_9"/>
<dbReference type="PATRIC" id="fig|866895.3.peg.1340"/>
<dbReference type="AlphaFoldDB" id="I0JKL1"/>
<protein>
    <submittedName>
        <fullName evidence="1">Uncharacterized protein</fullName>
    </submittedName>
</protein>
<dbReference type="Proteomes" id="UP000007397">
    <property type="component" value="Chromosome"/>
</dbReference>
<dbReference type="EMBL" id="HE717023">
    <property type="protein sequence ID" value="CCG44680.1"/>
    <property type="molecule type" value="Genomic_DNA"/>
</dbReference>
<dbReference type="eggNOG" id="ENOG5033JN1">
    <property type="taxonomic scope" value="Bacteria"/>
</dbReference>
<dbReference type="STRING" id="866895.HBHAL_2333"/>
<reference evidence="1 2" key="1">
    <citation type="journal article" date="2013" name="Environ. Microbiol.">
        <title>Chloride and organic osmolytes: a hybrid strategy to cope with elevated salinities by the moderately halophilic, chloride-dependent bacterium Halobacillus halophilus.</title>
        <authorList>
            <person name="Saum S.H."/>
            <person name="Pfeiffer F."/>
            <person name="Palm P."/>
            <person name="Rampp M."/>
            <person name="Schuster S.C."/>
            <person name="Muller V."/>
            <person name="Oesterhelt D."/>
        </authorList>
    </citation>
    <scope>NUCLEOTIDE SEQUENCE [LARGE SCALE GENOMIC DNA]</scope>
    <source>
        <strain evidence="2">ATCC 35676 / DSM 2266 / JCM 20832 / KCTC 3685 / LMG 17431 / NBRC 102448 / NCIMB 2269</strain>
    </source>
</reference>
<organism evidence="1 2">
    <name type="scientific">Halobacillus halophilus (strain ATCC 35676 / DSM 2266 / JCM 20832 / KCTC 3685 / LMG 17431 / NBRC 102448 / NCIMB 2269)</name>
    <name type="common">Sporosarcina halophila</name>
    <dbReference type="NCBI Taxonomy" id="866895"/>
    <lineage>
        <taxon>Bacteria</taxon>
        <taxon>Bacillati</taxon>
        <taxon>Bacillota</taxon>
        <taxon>Bacilli</taxon>
        <taxon>Bacillales</taxon>
        <taxon>Bacillaceae</taxon>
        <taxon>Halobacillus</taxon>
    </lineage>
</organism>
<evidence type="ECO:0000313" key="1">
    <source>
        <dbReference type="EMBL" id="CCG44680.1"/>
    </source>
</evidence>
<name>I0JKL1_HALH3</name>
<dbReference type="KEGG" id="hhd:HBHAL_2333"/>
<evidence type="ECO:0000313" key="2">
    <source>
        <dbReference type="Proteomes" id="UP000007397"/>
    </source>
</evidence>
<dbReference type="RefSeq" id="WP_014642582.1">
    <property type="nucleotide sequence ID" value="NC_017668.1"/>
</dbReference>
<keyword evidence="2" id="KW-1185">Reference proteome</keyword>
<gene>
    <name evidence="1" type="ordered locus">HBHAL_2333</name>
</gene>